<protein>
    <submittedName>
        <fullName evidence="1">Uncharacterized protein</fullName>
    </submittedName>
</protein>
<name>A0A0A9AWK5_ARUDO</name>
<reference evidence="1" key="2">
    <citation type="journal article" date="2015" name="Data Brief">
        <title>Shoot transcriptome of the giant reed, Arundo donax.</title>
        <authorList>
            <person name="Barrero R.A."/>
            <person name="Guerrero F.D."/>
            <person name="Moolhuijzen P."/>
            <person name="Goolsby J.A."/>
            <person name="Tidwell J."/>
            <person name="Bellgard S.E."/>
            <person name="Bellgard M.I."/>
        </authorList>
    </citation>
    <scope>NUCLEOTIDE SEQUENCE</scope>
    <source>
        <tissue evidence="1">Shoot tissue taken approximately 20 cm above the soil surface</tissue>
    </source>
</reference>
<sequence>MRRFREVYILDVPRKMHLNRQLICYLPLVMPFAAGNCC</sequence>
<dbReference type="AlphaFoldDB" id="A0A0A9AWK5"/>
<dbReference type="EMBL" id="GBRH01244595">
    <property type="protein sequence ID" value="JAD53300.1"/>
    <property type="molecule type" value="Transcribed_RNA"/>
</dbReference>
<accession>A0A0A9AWK5</accession>
<organism evidence="1">
    <name type="scientific">Arundo donax</name>
    <name type="common">Giant reed</name>
    <name type="synonym">Donax arundinaceus</name>
    <dbReference type="NCBI Taxonomy" id="35708"/>
    <lineage>
        <taxon>Eukaryota</taxon>
        <taxon>Viridiplantae</taxon>
        <taxon>Streptophyta</taxon>
        <taxon>Embryophyta</taxon>
        <taxon>Tracheophyta</taxon>
        <taxon>Spermatophyta</taxon>
        <taxon>Magnoliopsida</taxon>
        <taxon>Liliopsida</taxon>
        <taxon>Poales</taxon>
        <taxon>Poaceae</taxon>
        <taxon>PACMAD clade</taxon>
        <taxon>Arundinoideae</taxon>
        <taxon>Arundineae</taxon>
        <taxon>Arundo</taxon>
    </lineage>
</organism>
<reference evidence="1" key="1">
    <citation type="submission" date="2014-09" db="EMBL/GenBank/DDBJ databases">
        <authorList>
            <person name="Magalhaes I.L.F."/>
            <person name="Oliveira U."/>
            <person name="Santos F.R."/>
            <person name="Vidigal T.H.D.A."/>
            <person name="Brescovit A.D."/>
            <person name="Santos A.J."/>
        </authorList>
    </citation>
    <scope>NUCLEOTIDE SEQUENCE</scope>
    <source>
        <tissue evidence="1">Shoot tissue taken approximately 20 cm above the soil surface</tissue>
    </source>
</reference>
<proteinExistence type="predicted"/>
<evidence type="ECO:0000313" key="1">
    <source>
        <dbReference type="EMBL" id="JAD53300.1"/>
    </source>
</evidence>